<keyword evidence="1" id="KW-0812">Transmembrane</keyword>
<evidence type="ECO:0000313" key="2">
    <source>
        <dbReference type="EMBL" id="ABN96771.1"/>
    </source>
</evidence>
<keyword evidence="1" id="KW-0472">Membrane</keyword>
<feature type="transmembrane region" description="Helical" evidence="1">
    <location>
        <begin position="161"/>
        <end position="179"/>
    </location>
</feature>
<feature type="transmembrane region" description="Helical" evidence="1">
    <location>
        <begin position="235"/>
        <end position="252"/>
    </location>
</feature>
<accession>A0A5Q5CCA8</accession>
<dbReference type="KEGG" id="mjl:Mjls_0962"/>
<reference evidence="2" key="1">
    <citation type="submission" date="2007-02" db="EMBL/GenBank/DDBJ databases">
        <title>Complete sequence of Mycobacterium sp. JLS.</title>
        <authorList>
            <consortium name="US DOE Joint Genome Institute"/>
            <person name="Copeland A."/>
            <person name="Lucas S."/>
            <person name="Lapidus A."/>
            <person name="Barry K."/>
            <person name="Detter J.C."/>
            <person name="Glavina del Rio T."/>
            <person name="Hammon N."/>
            <person name="Israni S."/>
            <person name="Dalin E."/>
            <person name="Tice H."/>
            <person name="Pitluck S."/>
            <person name="Chain P."/>
            <person name="Malfatti S."/>
            <person name="Shin M."/>
            <person name="Vergez L."/>
            <person name="Schmutz J."/>
            <person name="Larimer F."/>
            <person name="Land M."/>
            <person name="Hauser L."/>
            <person name="Kyrpides N."/>
            <person name="Mikhailova N."/>
            <person name="Miller C.D."/>
            <person name="Anderson A.J."/>
            <person name="Sims R.C."/>
            <person name="Richardson P."/>
        </authorList>
    </citation>
    <scope>NUCLEOTIDE SEQUENCE [LARGE SCALE GENOMIC DNA]</scope>
    <source>
        <strain evidence="2">JLS</strain>
    </source>
</reference>
<evidence type="ECO:0008006" key="3">
    <source>
        <dbReference type="Google" id="ProtNLM"/>
    </source>
</evidence>
<sequence>MARTKHWREYLLLLVNRGAIPASTFIALAFFQRAMSSSNFESFLLAWSLCQWILAFGFQWQKNAAVAFFHYKGYYRISVSTFFVSALIVTVIFVIFSRYTGSGLLYGGLAYTITAGALYFVSTNYRMRGSVAFYANVDTVFQVLRWGVAIVAVILVPLADAPFWGAALTLTVPLMIFLFTKGSGFPVGPGLTWKTYLGTGVWLAIFDFAGAGMMYVDRFYVKESDYILHSTVSNQIGSVLFGALIATAYPRISLAWRQGDDRWRREFRRLSRLIVPLIILTPVLCVTAGPVLLKILSPGSPVDLRVLFIGAIAQSLHHIIAFVSIVLILHGKNYISALIYLCTIGLYLPTLLLLDDHGWLFVSAMRCLFLIIAVILVGLATLSYSRKRRVDVATS</sequence>
<feature type="transmembrane region" description="Helical" evidence="1">
    <location>
        <begin position="335"/>
        <end position="354"/>
    </location>
</feature>
<feature type="transmembrane region" description="Helical" evidence="1">
    <location>
        <begin position="360"/>
        <end position="382"/>
    </location>
</feature>
<keyword evidence="1" id="KW-1133">Transmembrane helix</keyword>
<feature type="transmembrane region" description="Helical" evidence="1">
    <location>
        <begin position="12"/>
        <end position="31"/>
    </location>
</feature>
<evidence type="ECO:0000256" key="1">
    <source>
        <dbReference type="SAM" id="Phobius"/>
    </source>
</evidence>
<dbReference type="EMBL" id="CP000580">
    <property type="protein sequence ID" value="ABN96771.1"/>
    <property type="molecule type" value="Genomic_DNA"/>
</dbReference>
<organism evidence="2">
    <name type="scientific">Mycobacterium sp. (strain JLS)</name>
    <dbReference type="NCBI Taxonomy" id="164757"/>
    <lineage>
        <taxon>Bacteria</taxon>
        <taxon>Bacillati</taxon>
        <taxon>Actinomycetota</taxon>
        <taxon>Actinomycetes</taxon>
        <taxon>Mycobacteriales</taxon>
        <taxon>Mycobacteriaceae</taxon>
        <taxon>Mycobacterium</taxon>
    </lineage>
</organism>
<dbReference type="AlphaFoldDB" id="A0A5Q5CCA8"/>
<proteinExistence type="predicted"/>
<gene>
    <name evidence="2" type="ordered locus">Mjls_0962</name>
</gene>
<feature type="transmembrane region" description="Helical" evidence="1">
    <location>
        <begin position="133"/>
        <end position="155"/>
    </location>
</feature>
<feature type="transmembrane region" description="Helical" evidence="1">
    <location>
        <begin position="103"/>
        <end position="121"/>
    </location>
</feature>
<feature type="transmembrane region" description="Helical" evidence="1">
    <location>
        <begin position="73"/>
        <end position="97"/>
    </location>
</feature>
<feature type="transmembrane region" description="Helical" evidence="1">
    <location>
        <begin position="191"/>
        <end position="215"/>
    </location>
</feature>
<feature type="transmembrane region" description="Helical" evidence="1">
    <location>
        <begin position="273"/>
        <end position="293"/>
    </location>
</feature>
<protein>
    <recommendedName>
        <fullName evidence="3">Polysaccharide biosynthesis protein</fullName>
    </recommendedName>
</protein>
<name>A0A5Q5CCA8_MYCSJ</name>
<feature type="transmembrane region" description="Helical" evidence="1">
    <location>
        <begin position="305"/>
        <end position="328"/>
    </location>
</feature>
<feature type="transmembrane region" description="Helical" evidence="1">
    <location>
        <begin position="43"/>
        <end position="61"/>
    </location>
</feature>